<feature type="non-terminal residue" evidence="1">
    <location>
        <position position="1"/>
    </location>
</feature>
<accession>A0A6V7HFQ3</accession>
<proteinExistence type="predicted"/>
<feature type="non-terminal residue" evidence="1">
    <location>
        <position position="76"/>
    </location>
</feature>
<gene>
    <name evidence="1" type="ORF">MHI_LOCUS861783</name>
</gene>
<evidence type="ECO:0000313" key="2">
    <source>
        <dbReference type="Proteomes" id="UP000752696"/>
    </source>
</evidence>
<dbReference type="AlphaFoldDB" id="A0A6V7HFQ3"/>
<keyword evidence="2" id="KW-1185">Reference proteome</keyword>
<sequence>HCKEGISIIKIVVYLIVKRICQCFQRHLNFYDVFFNTRRRRSKREEGEGGASSRPEFVRVARWPVHYHNRIPLSGL</sequence>
<dbReference type="Proteomes" id="UP000752696">
    <property type="component" value="Unassembled WGS sequence"/>
</dbReference>
<dbReference type="EMBL" id="CAJDYZ010011458">
    <property type="protein sequence ID" value="CAD1479492.1"/>
    <property type="molecule type" value="Genomic_DNA"/>
</dbReference>
<comment type="caution">
    <text evidence="1">The sequence shown here is derived from an EMBL/GenBank/DDBJ whole genome shotgun (WGS) entry which is preliminary data.</text>
</comment>
<reference evidence="1" key="1">
    <citation type="submission" date="2020-07" db="EMBL/GenBank/DDBJ databases">
        <authorList>
            <person name="Nazaruddin N."/>
        </authorList>
    </citation>
    <scope>NUCLEOTIDE SEQUENCE</scope>
</reference>
<evidence type="ECO:0000313" key="1">
    <source>
        <dbReference type="EMBL" id="CAD1479492.1"/>
    </source>
</evidence>
<protein>
    <submittedName>
        <fullName evidence="1">Uncharacterized protein</fullName>
    </submittedName>
</protein>
<name>A0A6V7HFQ3_9HYME</name>
<organism evidence="1 2">
    <name type="scientific">Heterotrigona itama</name>
    <dbReference type="NCBI Taxonomy" id="395501"/>
    <lineage>
        <taxon>Eukaryota</taxon>
        <taxon>Metazoa</taxon>
        <taxon>Ecdysozoa</taxon>
        <taxon>Arthropoda</taxon>
        <taxon>Hexapoda</taxon>
        <taxon>Insecta</taxon>
        <taxon>Pterygota</taxon>
        <taxon>Neoptera</taxon>
        <taxon>Endopterygota</taxon>
        <taxon>Hymenoptera</taxon>
        <taxon>Apocrita</taxon>
        <taxon>Aculeata</taxon>
        <taxon>Apoidea</taxon>
        <taxon>Anthophila</taxon>
        <taxon>Apidae</taxon>
        <taxon>Heterotrigona</taxon>
    </lineage>
</organism>